<comment type="function">
    <text evidence="7">Catalyzes the NADPH-dependent reduction of L-glutamate 5-phosphate into L-glutamate 5-semialdehyde and phosphate. The product spontaneously undergoes cyclization to form 1-pyrroline-5-carboxylate.</text>
</comment>
<evidence type="ECO:0000256" key="2">
    <source>
        <dbReference type="ARBA" id="ARBA00022605"/>
    </source>
</evidence>
<dbReference type="Pfam" id="PF00171">
    <property type="entry name" value="Aldedh"/>
    <property type="match status" value="1"/>
</dbReference>
<keyword evidence="2 7" id="KW-0028">Amino-acid biosynthesis</keyword>
<keyword evidence="10" id="KW-1185">Reference proteome</keyword>
<keyword evidence="5 7" id="KW-0560">Oxidoreductase</keyword>
<evidence type="ECO:0000256" key="7">
    <source>
        <dbReference type="HAMAP-Rule" id="MF_00412"/>
    </source>
</evidence>
<accession>A0A917S9C6</accession>
<dbReference type="Gene3D" id="3.40.309.10">
    <property type="entry name" value="Aldehyde Dehydrogenase, Chain A, domain 2"/>
    <property type="match status" value="1"/>
</dbReference>
<evidence type="ECO:0000256" key="3">
    <source>
        <dbReference type="ARBA" id="ARBA00022650"/>
    </source>
</evidence>
<dbReference type="SUPFAM" id="SSF53720">
    <property type="entry name" value="ALDH-like"/>
    <property type="match status" value="1"/>
</dbReference>
<dbReference type="FunFam" id="3.40.309.10:FF:000006">
    <property type="entry name" value="Gamma-glutamyl phosphate reductase"/>
    <property type="match status" value="1"/>
</dbReference>
<sequence>MMNRMIEKDELFLKAEKAKQASGKLAAKSTEQKNRALRAISRELRKNCPVILAANMEDVDHAKARGMSDSLIDRLLLNEERIGSMADALDHLAGLDDPIGDCVEKWDRPNGLHIQKIRVPLGVVGMVYEARPNVTVDAAGLCLKTGNAVYLRGSGSALESNKALVSVIHHALIESKLPGDSVQLLEDVSHETADRFFKLHGLIDVLIPRGSKKLIQTVISKSTIPVIETGAGNCHLYIDESANPEMAVAIALNAKTQRPSVCNAIETIIVHEKWLTGYGGLLIDSLRSAGVECRIDPSLAARYPEFPLADEEDWSAEYLDKIVAIKTVKDVDEAIRHINRYGTKHSEAIVSESPDHVERFFQYVDASAIYHNASTRFTDGEAFGFGAEIGISTQKLHARGPMGLPALTTIKYIVKGTGQIRE</sequence>
<dbReference type="InterPro" id="IPR016161">
    <property type="entry name" value="Ald_DH/histidinol_DH"/>
</dbReference>
<dbReference type="AlphaFoldDB" id="A0A917S9C6"/>
<proteinExistence type="inferred from homology"/>
<evidence type="ECO:0000256" key="4">
    <source>
        <dbReference type="ARBA" id="ARBA00022857"/>
    </source>
</evidence>
<keyword evidence="3 7" id="KW-0641">Proline biosynthesis</keyword>
<keyword evidence="4 7" id="KW-0521">NADP</keyword>
<organism evidence="9 10">
    <name type="scientific">Sporolactobacillus putidus</name>
    <dbReference type="NCBI Taxonomy" id="492735"/>
    <lineage>
        <taxon>Bacteria</taxon>
        <taxon>Bacillati</taxon>
        <taxon>Bacillota</taxon>
        <taxon>Bacilli</taxon>
        <taxon>Bacillales</taxon>
        <taxon>Sporolactobacillaceae</taxon>
        <taxon>Sporolactobacillus</taxon>
    </lineage>
</organism>
<evidence type="ECO:0000256" key="5">
    <source>
        <dbReference type="ARBA" id="ARBA00023002"/>
    </source>
</evidence>
<dbReference type="InterPro" id="IPR016163">
    <property type="entry name" value="Ald_DH_C"/>
</dbReference>
<dbReference type="CDD" id="cd07079">
    <property type="entry name" value="ALDH_F18-19_ProA-GPR"/>
    <property type="match status" value="1"/>
</dbReference>
<dbReference type="HAMAP" id="MF_00412">
    <property type="entry name" value="ProA"/>
    <property type="match status" value="1"/>
</dbReference>
<dbReference type="GO" id="GO:0050661">
    <property type="term" value="F:NADP binding"/>
    <property type="evidence" value="ECO:0007669"/>
    <property type="project" value="InterPro"/>
</dbReference>
<keyword evidence="7" id="KW-0963">Cytoplasm</keyword>
<evidence type="ECO:0000256" key="1">
    <source>
        <dbReference type="ARBA" id="ARBA00004985"/>
    </source>
</evidence>
<dbReference type="EC" id="1.2.1.41" evidence="7"/>
<evidence type="ECO:0000259" key="8">
    <source>
        <dbReference type="Pfam" id="PF00171"/>
    </source>
</evidence>
<feature type="domain" description="Aldehyde dehydrogenase" evidence="8">
    <location>
        <begin position="15"/>
        <end position="274"/>
    </location>
</feature>
<comment type="catalytic activity">
    <reaction evidence="6 7">
        <text>L-glutamate 5-semialdehyde + phosphate + NADP(+) = L-glutamyl 5-phosphate + NADPH + H(+)</text>
        <dbReference type="Rhea" id="RHEA:19541"/>
        <dbReference type="ChEBI" id="CHEBI:15378"/>
        <dbReference type="ChEBI" id="CHEBI:43474"/>
        <dbReference type="ChEBI" id="CHEBI:57783"/>
        <dbReference type="ChEBI" id="CHEBI:58066"/>
        <dbReference type="ChEBI" id="CHEBI:58274"/>
        <dbReference type="ChEBI" id="CHEBI:58349"/>
        <dbReference type="EC" id="1.2.1.41"/>
    </reaction>
</comment>
<dbReference type="InterPro" id="IPR000965">
    <property type="entry name" value="GPR_dom"/>
</dbReference>
<comment type="caution">
    <text evidence="9">The sequence shown here is derived from an EMBL/GenBank/DDBJ whole genome shotgun (WGS) entry which is preliminary data.</text>
</comment>
<gene>
    <name evidence="7 9" type="primary">proA</name>
    <name evidence="9" type="ORF">GCM10007968_31810</name>
</gene>
<dbReference type="GO" id="GO:0004350">
    <property type="term" value="F:glutamate-5-semialdehyde dehydrogenase activity"/>
    <property type="evidence" value="ECO:0007669"/>
    <property type="project" value="UniProtKB-UniRule"/>
</dbReference>
<dbReference type="GO" id="GO:0055129">
    <property type="term" value="P:L-proline biosynthetic process"/>
    <property type="evidence" value="ECO:0007669"/>
    <property type="project" value="UniProtKB-UniRule"/>
</dbReference>
<comment type="similarity">
    <text evidence="7">Belongs to the gamma-glutamyl phosphate reductase family.</text>
</comment>
<evidence type="ECO:0000313" key="10">
    <source>
        <dbReference type="Proteomes" id="UP000654670"/>
    </source>
</evidence>
<dbReference type="InterPro" id="IPR015590">
    <property type="entry name" value="Aldehyde_DH_dom"/>
</dbReference>
<dbReference type="GO" id="GO:0005737">
    <property type="term" value="C:cytoplasm"/>
    <property type="evidence" value="ECO:0007669"/>
    <property type="project" value="UniProtKB-SubCell"/>
</dbReference>
<name>A0A917S9C6_9BACL</name>
<reference evidence="9" key="2">
    <citation type="submission" date="2020-09" db="EMBL/GenBank/DDBJ databases">
        <authorList>
            <person name="Sun Q."/>
            <person name="Ohkuma M."/>
        </authorList>
    </citation>
    <scope>NUCLEOTIDE SEQUENCE</scope>
    <source>
        <strain evidence="9">JCM 15325</strain>
    </source>
</reference>
<dbReference type="PROSITE" id="PS01223">
    <property type="entry name" value="PROA"/>
    <property type="match status" value="1"/>
</dbReference>
<comment type="pathway">
    <text evidence="1 7">Amino-acid biosynthesis; L-proline biosynthesis; L-glutamate 5-semialdehyde from L-glutamate: step 2/2.</text>
</comment>
<dbReference type="NCBIfam" id="NF001221">
    <property type="entry name" value="PRK00197.1"/>
    <property type="match status" value="1"/>
</dbReference>
<evidence type="ECO:0000256" key="6">
    <source>
        <dbReference type="ARBA" id="ARBA00049024"/>
    </source>
</evidence>
<dbReference type="InterPro" id="IPR012134">
    <property type="entry name" value="Glu-5-SA_DH"/>
</dbReference>
<dbReference type="PIRSF" id="PIRSF000151">
    <property type="entry name" value="GPR"/>
    <property type="match status" value="1"/>
</dbReference>
<dbReference type="InterPro" id="IPR020593">
    <property type="entry name" value="G-glutamylP_reductase_CS"/>
</dbReference>
<dbReference type="Gene3D" id="3.40.605.10">
    <property type="entry name" value="Aldehyde Dehydrogenase, Chain A, domain 1"/>
    <property type="match status" value="1"/>
</dbReference>
<dbReference type="InterPro" id="IPR016162">
    <property type="entry name" value="Ald_DH_N"/>
</dbReference>
<dbReference type="PANTHER" id="PTHR11063">
    <property type="entry name" value="GLUTAMATE SEMIALDEHYDE DEHYDROGENASE"/>
    <property type="match status" value="1"/>
</dbReference>
<reference evidence="9" key="1">
    <citation type="journal article" date="2014" name="Int. J. Syst. Evol. Microbiol.">
        <title>Complete genome sequence of Corynebacterium casei LMG S-19264T (=DSM 44701T), isolated from a smear-ripened cheese.</title>
        <authorList>
            <consortium name="US DOE Joint Genome Institute (JGI-PGF)"/>
            <person name="Walter F."/>
            <person name="Albersmeier A."/>
            <person name="Kalinowski J."/>
            <person name="Ruckert C."/>
        </authorList>
    </citation>
    <scope>NUCLEOTIDE SEQUENCE</scope>
    <source>
        <strain evidence="9">JCM 15325</strain>
    </source>
</reference>
<protein>
    <recommendedName>
        <fullName evidence="7">Gamma-glutamyl phosphate reductase</fullName>
        <shortName evidence="7">GPR</shortName>
        <ecNumber evidence="7">1.2.1.41</ecNumber>
    </recommendedName>
    <alternativeName>
        <fullName evidence="7">Glutamate-5-semialdehyde dehydrogenase</fullName>
    </alternativeName>
    <alternativeName>
        <fullName evidence="7">Glutamyl-gamma-semialdehyde dehydrogenase</fullName>
        <shortName evidence="7">GSA dehydrogenase</shortName>
    </alternativeName>
</protein>
<dbReference type="PANTHER" id="PTHR11063:SF8">
    <property type="entry name" value="DELTA-1-PYRROLINE-5-CARBOXYLATE SYNTHASE"/>
    <property type="match status" value="1"/>
</dbReference>
<dbReference type="NCBIfam" id="TIGR00407">
    <property type="entry name" value="proA"/>
    <property type="match status" value="1"/>
</dbReference>
<dbReference type="Proteomes" id="UP000654670">
    <property type="component" value="Unassembled WGS sequence"/>
</dbReference>
<evidence type="ECO:0000313" key="9">
    <source>
        <dbReference type="EMBL" id="GGL65467.1"/>
    </source>
</evidence>
<comment type="subcellular location">
    <subcellularLocation>
        <location evidence="7">Cytoplasm</location>
    </subcellularLocation>
</comment>
<dbReference type="EMBL" id="BMOK01000023">
    <property type="protein sequence ID" value="GGL65467.1"/>
    <property type="molecule type" value="Genomic_DNA"/>
</dbReference>